<sequence>MKRFALRVMTAALSVAIATSLAACGSNSAGSNSPDTSAAGSTTTETSAKPSETKSATVRVWTLWTDPTKDSNAAYFYKVLESAKTELANITIEHDATENESYKTKLKTAVAANEAPDVFYSWGAGFTKPFVDAGKVLPLDEYIASSGAGDKILPGATDFFKFDNKTYGIPYSKWVAVLYCNKDLFDQNGVKIPATYDELLTAVKAFRAKNITPITVGGKDRWPAMFFQNALALRTAGAQACVDALNKTASYDQPAFVESAAKLKELVDAKAFNDGCLGLTNDESAVPFTEGQIPMYYMGNWFVGNIMGKDSKVADKVQAVAFPMVNDGKGTSDEFFGGSIEGFCVSANAADKDAACKTAGYLSETMAKLTADDGGLATWKVDGVDESKINALAKQIKDLTANAKSYVLAWDTFLEGADAETHKNLVAEIYAGKKTPEEFAKEMQKLNEKK</sequence>
<dbReference type="EMBL" id="AORV01000031">
    <property type="protein sequence ID" value="EMS72110.1"/>
    <property type="molecule type" value="Genomic_DNA"/>
</dbReference>
<dbReference type="Pfam" id="PF01547">
    <property type="entry name" value="SBP_bac_1"/>
    <property type="match status" value="1"/>
</dbReference>
<organism evidence="3 4">
    <name type="scientific">Ruminiclostridium cellobioparum subsp. termitidis CT1112</name>
    <dbReference type="NCBI Taxonomy" id="1195236"/>
    <lineage>
        <taxon>Bacteria</taxon>
        <taxon>Bacillati</taxon>
        <taxon>Bacillota</taxon>
        <taxon>Clostridia</taxon>
        <taxon>Eubacteriales</taxon>
        <taxon>Oscillospiraceae</taxon>
        <taxon>Ruminiclostridium</taxon>
    </lineage>
</organism>
<evidence type="ECO:0000313" key="4">
    <source>
        <dbReference type="Proteomes" id="UP000014155"/>
    </source>
</evidence>
<reference evidence="3 4" key="1">
    <citation type="journal article" date="2013" name="Genome Announc.">
        <title>Draft Genome Sequence of the Cellulolytic, Mesophilic, Anaerobic Bacterium Clostridium termitidis Strain CT1112 (DSM 5398).</title>
        <authorList>
            <person name="Lal S."/>
            <person name="Ramachandran U."/>
            <person name="Zhang X."/>
            <person name="Munir R."/>
            <person name="Sparling R."/>
            <person name="Levin D.B."/>
        </authorList>
    </citation>
    <scope>NUCLEOTIDE SEQUENCE [LARGE SCALE GENOMIC DNA]</scope>
    <source>
        <strain evidence="3 4">CT1112</strain>
    </source>
</reference>
<dbReference type="InterPro" id="IPR006059">
    <property type="entry name" value="SBP"/>
</dbReference>
<keyword evidence="3" id="KW-0813">Transport</keyword>
<dbReference type="RefSeq" id="WP_004625624.1">
    <property type="nucleotide sequence ID" value="NZ_AORV01000031.1"/>
</dbReference>
<evidence type="ECO:0000256" key="1">
    <source>
        <dbReference type="SAM" id="MobiDB-lite"/>
    </source>
</evidence>
<gene>
    <name evidence="3" type="ORF">CTER_1949</name>
</gene>
<comment type="caution">
    <text evidence="3">The sequence shown here is derived from an EMBL/GenBank/DDBJ whole genome shotgun (WGS) entry which is preliminary data.</text>
</comment>
<keyword evidence="3" id="KW-0762">Sugar transport</keyword>
<dbReference type="Gene3D" id="3.40.190.10">
    <property type="entry name" value="Periplasmic binding protein-like II"/>
    <property type="match status" value="2"/>
</dbReference>
<keyword evidence="4" id="KW-1185">Reference proteome</keyword>
<dbReference type="Proteomes" id="UP000014155">
    <property type="component" value="Unassembled WGS sequence"/>
</dbReference>
<evidence type="ECO:0000313" key="3">
    <source>
        <dbReference type="EMBL" id="EMS72110.1"/>
    </source>
</evidence>
<keyword evidence="2" id="KW-0732">Signal</keyword>
<feature type="signal peptide" evidence="2">
    <location>
        <begin position="1"/>
        <end position="22"/>
    </location>
</feature>
<evidence type="ECO:0000256" key="2">
    <source>
        <dbReference type="SAM" id="SignalP"/>
    </source>
</evidence>
<dbReference type="eggNOG" id="COG1653">
    <property type="taxonomic scope" value="Bacteria"/>
</dbReference>
<dbReference type="PANTHER" id="PTHR43649:SF14">
    <property type="entry name" value="BLR3389 PROTEIN"/>
    <property type="match status" value="1"/>
</dbReference>
<proteinExistence type="predicted"/>
<feature type="compositionally biased region" description="Low complexity" evidence="1">
    <location>
        <begin position="25"/>
        <end position="48"/>
    </location>
</feature>
<feature type="chain" id="PRO_5039394684" evidence="2">
    <location>
        <begin position="23"/>
        <end position="450"/>
    </location>
</feature>
<dbReference type="InterPro" id="IPR050490">
    <property type="entry name" value="Bact_solute-bd_prot1"/>
</dbReference>
<dbReference type="AlphaFoldDB" id="S0FJ46"/>
<dbReference type="PROSITE" id="PS51257">
    <property type="entry name" value="PROKAR_LIPOPROTEIN"/>
    <property type="match status" value="1"/>
</dbReference>
<feature type="region of interest" description="Disordered" evidence="1">
    <location>
        <begin position="25"/>
        <end position="52"/>
    </location>
</feature>
<dbReference type="PATRIC" id="fig|1195236.3.peg.2245"/>
<dbReference type="SUPFAM" id="SSF53850">
    <property type="entry name" value="Periplasmic binding protein-like II"/>
    <property type="match status" value="1"/>
</dbReference>
<dbReference type="STRING" id="1195236.CTER_1949"/>
<name>S0FJ46_RUMCE</name>
<accession>S0FJ46</accession>
<protein>
    <submittedName>
        <fullName evidence="3">ABC-type sugar transport system, periplasmic component</fullName>
    </submittedName>
</protein>
<dbReference type="PANTHER" id="PTHR43649">
    <property type="entry name" value="ARABINOSE-BINDING PROTEIN-RELATED"/>
    <property type="match status" value="1"/>
</dbReference>